<dbReference type="InterPro" id="IPR002110">
    <property type="entry name" value="Ankyrin_rpt"/>
</dbReference>
<evidence type="ECO:0000256" key="6">
    <source>
        <dbReference type="ARBA" id="ARBA00022989"/>
    </source>
</evidence>
<dbReference type="InterPro" id="IPR052076">
    <property type="entry name" value="TRP_cation_channel"/>
</dbReference>
<keyword evidence="2" id="KW-0813">Transport</keyword>
<evidence type="ECO:0000256" key="3">
    <source>
        <dbReference type="ARBA" id="ARBA00022606"/>
    </source>
</evidence>
<evidence type="ECO:0000256" key="10">
    <source>
        <dbReference type="ARBA" id="ARBA00023180"/>
    </source>
</evidence>
<keyword evidence="8" id="KW-0406">Ion transport</keyword>
<feature type="transmembrane region" description="Helical" evidence="13">
    <location>
        <begin position="569"/>
        <end position="595"/>
    </location>
</feature>
<protein>
    <recommendedName>
        <fullName evidence="14">Ion transport domain-containing protein</fullName>
    </recommendedName>
</protein>
<dbReference type="PANTHER" id="PTHR47143">
    <property type="entry name" value="TRANSIENT RECEPTOR POTENTIAL CATION CHANNEL PROTEIN PAINLESS"/>
    <property type="match status" value="1"/>
</dbReference>
<evidence type="ECO:0000313" key="15">
    <source>
        <dbReference type="EMBL" id="KAK8377341.1"/>
    </source>
</evidence>
<dbReference type="SMART" id="SM00248">
    <property type="entry name" value="ANK"/>
    <property type="match status" value="4"/>
</dbReference>
<dbReference type="Proteomes" id="UP001487740">
    <property type="component" value="Unassembled WGS sequence"/>
</dbReference>
<organism evidence="15 16">
    <name type="scientific">Scylla paramamosain</name>
    <name type="common">Mud crab</name>
    <dbReference type="NCBI Taxonomy" id="85552"/>
    <lineage>
        <taxon>Eukaryota</taxon>
        <taxon>Metazoa</taxon>
        <taxon>Ecdysozoa</taxon>
        <taxon>Arthropoda</taxon>
        <taxon>Crustacea</taxon>
        <taxon>Multicrustacea</taxon>
        <taxon>Malacostraca</taxon>
        <taxon>Eumalacostraca</taxon>
        <taxon>Eucarida</taxon>
        <taxon>Decapoda</taxon>
        <taxon>Pleocyemata</taxon>
        <taxon>Brachyura</taxon>
        <taxon>Eubrachyura</taxon>
        <taxon>Portunoidea</taxon>
        <taxon>Portunidae</taxon>
        <taxon>Portuninae</taxon>
        <taxon>Scylla</taxon>
    </lineage>
</organism>
<dbReference type="PANTHER" id="PTHR47143:SF1">
    <property type="entry name" value="ION_TRANS DOMAIN-CONTAINING PROTEIN"/>
    <property type="match status" value="1"/>
</dbReference>
<evidence type="ECO:0000313" key="16">
    <source>
        <dbReference type="Proteomes" id="UP001487740"/>
    </source>
</evidence>
<name>A0AAW0SQG7_SCYPA</name>
<feature type="repeat" description="ANK" evidence="12">
    <location>
        <begin position="226"/>
        <end position="258"/>
    </location>
</feature>
<dbReference type="GO" id="GO:0005216">
    <property type="term" value="F:monoatomic ion channel activity"/>
    <property type="evidence" value="ECO:0007669"/>
    <property type="project" value="InterPro"/>
</dbReference>
<dbReference type="AlphaFoldDB" id="A0AAW0SQG7"/>
<dbReference type="PROSITE" id="PS50088">
    <property type="entry name" value="ANK_REPEAT"/>
    <property type="match status" value="3"/>
</dbReference>
<keyword evidence="9 13" id="KW-0472">Membrane</keyword>
<keyword evidence="10" id="KW-0325">Glycoprotein</keyword>
<feature type="transmembrane region" description="Helical" evidence="13">
    <location>
        <begin position="502"/>
        <end position="526"/>
    </location>
</feature>
<feature type="transmembrane region" description="Helical" evidence="13">
    <location>
        <begin position="395"/>
        <end position="413"/>
    </location>
</feature>
<comment type="subcellular location">
    <subcellularLocation>
        <location evidence="1">Membrane</location>
        <topology evidence="1">Multi-pass membrane protein</topology>
    </subcellularLocation>
</comment>
<evidence type="ECO:0000256" key="4">
    <source>
        <dbReference type="ARBA" id="ARBA00022692"/>
    </source>
</evidence>
<evidence type="ECO:0000256" key="2">
    <source>
        <dbReference type="ARBA" id="ARBA00022448"/>
    </source>
</evidence>
<evidence type="ECO:0000256" key="13">
    <source>
        <dbReference type="SAM" id="Phobius"/>
    </source>
</evidence>
<proteinExistence type="predicted"/>
<evidence type="ECO:0000256" key="8">
    <source>
        <dbReference type="ARBA" id="ARBA00023065"/>
    </source>
</evidence>
<keyword evidence="5" id="KW-0677">Repeat</keyword>
<keyword evidence="3" id="KW-0716">Sensory transduction</keyword>
<dbReference type="InterPro" id="IPR005821">
    <property type="entry name" value="Ion_trans_dom"/>
</dbReference>
<keyword evidence="16" id="KW-1185">Reference proteome</keyword>
<dbReference type="Pfam" id="PF12796">
    <property type="entry name" value="Ank_2"/>
    <property type="match status" value="2"/>
</dbReference>
<dbReference type="PRINTS" id="PR01415">
    <property type="entry name" value="ANKYRIN"/>
</dbReference>
<dbReference type="PROSITE" id="PS50297">
    <property type="entry name" value="ANK_REP_REGION"/>
    <property type="match status" value="3"/>
</dbReference>
<feature type="domain" description="Ion transport" evidence="14">
    <location>
        <begin position="352"/>
        <end position="604"/>
    </location>
</feature>
<evidence type="ECO:0000256" key="1">
    <source>
        <dbReference type="ARBA" id="ARBA00004141"/>
    </source>
</evidence>
<keyword evidence="4 13" id="KW-0812">Transmembrane</keyword>
<dbReference type="EMBL" id="JARAKH010000047">
    <property type="protein sequence ID" value="KAK8377341.1"/>
    <property type="molecule type" value="Genomic_DNA"/>
</dbReference>
<evidence type="ECO:0000256" key="7">
    <source>
        <dbReference type="ARBA" id="ARBA00023043"/>
    </source>
</evidence>
<sequence>MVGARMEIQLEAHRSWPLTSGSAPPDVPHDPISTHINEWLWCGCVPGVYVHHFFMNTLHPEVVGSSPMSSIRRKRHYSIMGEKRGRVDVKIGNFFNAIETRSLEHLQEYVHKGPECINGHGGPFFITPLHFAAEVGWLEGVRELLTRGASVCVRNQYGQTPLHYAAIAKHESITALMLINTTSTKALNLSDMRGMSPLHDAAASGCLPVVKILLEHGAIVTTLDNQGQSPLHKAAKAGAFNVMVALMEAGADLQEKDLRGMCAMRWLIFSTDNGLQRLLDHLLVTNDGSSRHSPITFNFLPLVSNSGAQQCRLLSYFIKTGNRDILSHPVCHVLILIKWKRMKLIFLGYLLYFVVYAILTSLFIFRHELIKINEEERTTNATLGADEGPHTEPDLAAMQGLHWLLSVMTLLLLMTQFNRLRIHGWRACVCNPNFWLQLSSVVCVASLLVLYWCRGLHEREYVENNIGSLELLFLQLQFLFILRKYPSYGLYVAMFIKVAKEFLKLFLVYSTLLLSFTSIMFLTFTFNAENRKDPVYGSWPVLFLKSVTMMVGSVEVTDSLAEQLDSIPITGYALIFFSVVFISIVLANLLVALAVSDIRELRNSAHLTRFASMVEALLNMEQSCDFPLLRRMANYCRLDTVAMHVRMWPKHDFRHPCITVEVRKQHQHHAQQRCGWCAWLVKRFHPRRYQVSIPVILHDEVLARITARETIALDPDKLDVPHDYKVFFNEILRRLKLLEVSHIY</sequence>
<feature type="transmembrane region" description="Helical" evidence="13">
    <location>
        <begin position="344"/>
        <end position="365"/>
    </location>
</feature>
<dbReference type="GO" id="GO:0034703">
    <property type="term" value="C:cation channel complex"/>
    <property type="evidence" value="ECO:0007669"/>
    <property type="project" value="UniProtKB-ARBA"/>
</dbReference>
<keyword evidence="7 12" id="KW-0040">ANK repeat</keyword>
<feature type="repeat" description="ANK" evidence="12">
    <location>
        <begin position="193"/>
        <end position="225"/>
    </location>
</feature>
<gene>
    <name evidence="15" type="ORF">O3P69_013755</name>
</gene>
<feature type="repeat" description="ANK" evidence="12">
    <location>
        <begin position="127"/>
        <end position="156"/>
    </location>
</feature>
<evidence type="ECO:0000256" key="5">
    <source>
        <dbReference type="ARBA" id="ARBA00022737"/>
    </source>
</evidence>
<evidence type="ECO:0000256" key="11">
    <source>
        <dbReference type="ARBA" id="ARBA00023303"/>
    </source>
</evidence>
<dbReference type="InterPro" id="IPR036770">
    <property type="entry name" value="Ankyrin_rpt-contain_sf"/>
</dbReference>
<reference evidence="15 16" key="1">
    <citation type="submission" date="2023-03" db="EMBL/GenBank/DDBJ databases">
        <title>High-quality genome of Scylla paramamosain provides insights in environmental adaptation.</title>
        <authorList>
            <person name="Zhang L."/>
        </authorList>
    </citation>
    <scope>NUCLEOTIDE SEQUENCE [LARGE SCALE GENOMIC DNA]</scope>
    <source>
        <strain evidence="15">LZ_2023a</strain>
        <tissue evidence="15">Muscle</tissue>
    </source>
</reference>
<accession>A0AAW0SQG7</accession>
<comment type="caution">
    <text evidence="15">The sequence shown here is derived from an EMBL/GenBank/DDBJ whole genome shotgun (WGS) entry which is preliminary data.</text>
</comment>
<evidence type="ECO:0000256" key="9">
    <source>
        <dbReference type="ARBA" id="ARBA00023136"/>
    </source>
</evidence>
<dbReference type="Gene3D" id="1.25.40.20">
    <property type="entry name" value="Ankyrin repeat-containing domain"/>
    <property type="match status" value="1"/>
</dbReference>
<dbReference type="Pfam" id="PF00520">
    <property type="entry name" value="Ion_trans"/>
    <property type="match status" value="1"/>
</dbReference>
<keyword evidence="6 13" id="KW-1133">Transmembrane helix</keyword>
<evidence type="ECO:0000259" key="14">
    <source>
        <dbReference type="Pfam" id="PF00520"/>
    </source>
</evidence>
<evidence type="ECO:0000256" key="12">
    <source>
        <dbReference type="PROSITE-ProRule" id="PRU00023"/>
    </source>
</evidence>
<dbReference type="SUPFAM" id="SSF48403">
    <property type="entry name" value="Ankyrin repeat"/>
    <property type="match status" value="1"/>
</dbReference>
<keyword evidence="11" id="KW-0407">Ion channel</keyword>
<feature type="transmembrane region" description="Helical" evidence="13">
    <location>
        <begin position="464"/>
        <end position="482"/>
    </location>
</feature>
<feature type="transmembrane region" description="Helical" evidence="13">
    <location>
        <begin position="434"/>
        <end position="452"/>
    </location>
</feature>